<evidence type="ECO:0000313" key="8">
    <source>
        <dbReference type="Proteomes" id="UP000886885"/>
    </source>
</evidence>
<comment type="subcellular location">
    <subcellularLocation>
        <location evidence="1">Membrane</location>
        <topology evidence="1">Multi-pass membrane protein</topology>
    </subcellularLocation>
</comment>
<dbReference type="EMBL" id="JAAWWB010000019">
    <property type="protein sequence ID" value="KAG6759291.1"/>
    <property type="molecule type" value="Genomic_DNA"/>
</dbReference>
<dbReference type="InterPro" id="IPR044849">
    <property type="entry name" value="CASTOR/POLLUX/SYM8-like"/>
</dbReference>
<dbReference type="Pfam" id="PF06241">
    <property type="entry name" value="Castor_Poll_mid"/>
    <property type="match status" value="1"/>
</dbReference>
<evidence type="ECO:0000256" key="1">
    <source>
        <dbReference type="ARBA" id="ARBA00004141"/>
    </source>
</evidence>
<reference evidence="7" key="1">
    <citation type="journal article" date="2020" name="bioRxiv">
        <title>Hybrid origin of Populus tomentosa Carr. identified through genome sequencing and phylogenomic analysis.</title>
        <authorList>
            <person name="An X."/>
            <person name="Gao K."/>
            <person name="Chen Z."/>
            <person name="Li J."/>
            <person name="Yang X."/>
            <person name="Yang X."/>
            <person name="Zhou J."/>
            <person name="Guo T."/>
            <person name="Zhao T."/>
            <person name="Huang S."/>
            <person name="Miao D."/>
            <person name="Khan W.U."/>
            <person name="Rao P."/>
            <person name="Ye M."/>
            <person name="Lei B."/>
            <person name="Liao W."/>
            <person name="Wang J."/>
            <person name="Ji L."/>
            <person name="Li Y."/>
            <person name="Guo B."/>
            <person name="Mustafa N.S."/>
            <person name="Li S."/>
            <person name="Yun Q."/>
            <person name="Keller S.R."/>
            <person name="Mao J."/>
            <person name="Zhang R."/>
            <person name="Strauss S.H."/>
        </authorList>
    </citation>
    <scope>NUCLEOTIDE SEQUENCE</scope>
    <source>
        <strain evidence="7">GM15</strain>
        <tissue evidence="7">Leaf</tissue>
    </source>
</reference>
<comment type="caution">
    <text evidence="7">The sequence shown here is derived from an EMBL/GenBank/DDBJ whole genome shotgun (WGS) entry which is preliminary data.</text>
</comment>
<dbReference type="PANTHER" id="PTHR31563">
    <property type="entry name" value="ION CHANNEL POLLUX-RELATED"/>
    <property type="match status" value="1"/>
</dbReference>
<name>A0A8X8CEH1_POPTO</name>
<organism evidence="7 8">
    <name type="scientific">Populus tomentosa</name>
    <name type="common">Chinese white poplar</name>
    <dbReference type="NCBI Taxonomy" id="118781"/>
    <lineage>
        <taxon>Eukaryota</taxon>
        <taxon>Viridiplantae</taxon>
        <taxon>Streptophyta</taxon>
        <taxon>Embryophyta</taxon>
        <taxon>Tracheophyta</taxon>
        <taxon>Spermatophyta</taxon>
        <taxon>Magnoliopsida</taxon>
        <taxon>eudicotyledons</taxon>
        <taxon>Gunneridae</taxon>
        <taxon>Pentapetalae</taxon>
        <taxon>rosids</taxon>
        <taxon>fabids</taxon>
        <taxon>Malpighiales</taxon>
        <taxon>Salicaceae</taxon>
        <taxon>Saliceae</taxon>
        <taxon>Populus</taxon>
    </lineage>
</organism>
<evidence type="ECO:0000259" key="6">
    <source>
        <dbReference type="PROSITE" id="PS51201"/>
    </source>
</evidence>
<dbReference type="AlphaFoldDB" id="A0A8X8CEH1"/>
<gene>
    <name evidence="7" type="ORF">POTOM_035765</name>
</gene>
<evidence type="ECO:0000256" key="5">
    <source>
        <dbReference type="ARBA" id="ARBA00023136"/>
    </source>
</evidence>
<dbReference type="InterPro" id="IPR003148">
    <property type="entry name" value="RCK_N"/>
</dbReference>
<dbReference type="GO" id="GO:0016020">
    <property type="term" value="C:membrane"/>
    <property type="evidence" value="ECO:0007669"/>
    <property type="project" value="UniProtKB-SubCell"/>
</dbReference>
<keyword evidence="4" id="KW-1133">Transmembrane helix</keyword>
<dbReference type="Proteomes" id="UP000886885">
    <property type="component" value="Chromosome 10A"/>
</dbReference>
<evidence type="ECO:0000313" key="7">
    <source>
        <dbReference type="EMBL" id="KAG6759291.1"/>
    </source>
</evidence>
<dbReference type="GO" id="GO:0006813">
    <property type="term" value="P:potassium ion transport"/>
    <property type="evidence" value="ECO:0007669"/>
    <property type="project" value="InterPro"/>
</dbReference>
<feature type="domain" description="RCK N-terminal" evidence="6">
    <location>
        <begin position="294"/>
        <end position="443"/>
    </location>
</feature>
<accession>A0A8X8CEH1</accession>
<keyword evidence="5" id="KW-0472">Membrane</keyword>
<proteinExistence type="inferred from homology"/>
<evidence type="ECO:0000256" key="2">
    <source>
        <dbReference type="ARBA" id="ARBA00008577"/>
    </source>
</evidence>
<dbReference type="PANTHER" id="PTHR31563:SF13">
    <property type="entry name" value="ION CHANNEL POLLUX-LIKE 1-RELATED"/>
    <property type="match status" value="1"/>
</dbReference>
<dbReference type="InterPro" id="IPR010420">
    <property type="entry name" value="CASTOR/POLLUX/SYM8_dom"/>
</dbReference>
<keyword evidence="8" id="KW-1185">Reference proteome</keyword>
<evidence type="ECO:0000256" key="4">
    <source>
        <dbReference type="ARBA" id="ARBA00022989"/>
    </source>
</evidence>
<dbReference type="OrthoDB" id="1923901at2759"/>
<keyword evidence="3" id="KW-0812">Transmembrane</keyword>
<protein>
    <recommendedName>
        <fullName evidence="6">RCK N-terminal domain-containing protein</fullName>
    </recommendedName>
</protein>
<sequence>MLLSHLQSSHPWILPPRIPIPKQASSSPERSLLLLHPHSLKLLPCQFWWLKSSALGAWNFRLRSTGGNWKANNQTKWHKFDSVVYTNVPDYSRPEFLCMKPNSSSEDCQAKLTIRSIAMCCLLTQLKSANTLIKIVQDLLPFLAGTFGATNSPFACMSNSLNKPTPLQLDVSLPALQDIKWSLSRLLYLFNMQLERNVAIRLDVIEILQYEIDVAAFKEKVLCGTTCVLLLIRCHWRFPVFQVQQRTRVERTIGFVLAIWGILFYSRLLSTMTEQFRDNMRRLREGAQIQVLETDHIIICGVNSHLSFILKQLNKYHESAVRLGTATARRQRILLMSDLPRKQMDKLADNIAKDLSHIDVLTKSCSLSLTKSFERAAAGKARAIIILPTKGDRYEIDTNAFLSVLALQPITKMDAVPTIVEVSNTNTCELLKSVSGLKVEPVENGASKLFVQCSRQKGLIKIYKHLLDYRSYQYGLWETENEENVFNLCSFPVLAGIKYRQLRRGFQEVVVCGLYRNGKIYFHPNDDEILQQTDKILFIGPVHGKRNPQIAYSSVFKEGAAFFQNLEALEENSDNLNLPTELRKTRLQNIVNRPNRSGSKASDWSLGPKECVLFLGWRPDVVEMIEEYDNYLGPGSILEILSDVPLDERMRSSSIASKRKLKNVQVSHRIGNPMNFDALQETILDIQNSLKKDEDISFSIVVISDREWLIGDPSRADKQSAFSLILAENICNKLGVKVQNLVAEIVDSKLGKQITRIKPNLTYIAAEKVMSLVTAQVAENSELNEVWKDILNAEGDEIYVKDITLYMKEGEHPSFAELSERAYLRREVAIGYLKDTRKVINPIVKSEPLSLSSTDALIVISELEGEQPIVL</sequence>
<evidence type="ECO:0000256" key="3">
    <source>
        <dbReference type="ARBA" id="ARBA00022692"/>
    </source>
</evidence>
<dbReference type="PROSITE" id="PS51201">
    <property type="entry name" value="RCK_N"/>
    <property type="match status" value="1"/>
</dbReference>
<comment type="similarity">
    <text evidence="2">Belongs to the castor/pollux (TC 1.A.1.23) family.</text>
</comment>